<dbReference type="EMBL" id="MTPW01000001">
    <property type="protein sequence ID" value="PQJ30757.1"/>
    <property type="molecule type" value="Genomic_DNA"/>
</dbReference>
<dbReference type="OrthoDB" id="6309046at2"/>
<keyword evidence="3" id="KW-1185">Reference proteome</keyword>
<reference evidence="2 3" key="1">
    <citation type="submission" date="2017-01" db="EMBL/GenBank/DDBJ databases">
        <title>Trade-off between light-utilization and light-protection in marine flavobacteria.</title>
        <authorList>
            <person name="Kumagai Y."/>
            <person name="Yoshizawa S."/>
            <person name="Kogure K."/>
            <person name="Iwasaki W."/>
        </authorList>
    </citation>
    <scope>NUCLEOTIDE SEQUENCE [LARGE SCALE GENOMIC DNA]</scope>
    <source>
        <strain evidence="2 3">KCTC 32109</strain>
    </source>
</reference>
<accession>A0A2S7U889</accession>
<sequence length="570" mass="64845">MYSLAIIGLGPRGLNALECLFITLSRKRNTTIPVIALIESQEEIGTGSAWNTQQPNANAINISDRDLVGLTKRETIDRDELHIAAFPSFIDWVRDYKNHQIDEKIDTYFNRNVMGHYLHQRAKSIVEPLIKLGIVNLINARATGLILNNQIAEISFEDNKHPDIIAQHGLLTTGHLPEKWSVQDQEFNQHATDNEGIFYIHNPYTQQAYTLYKQLHSVAIKGMGLSMIDVVHLCIEQIEGEFKMEGSGPFLKFQYDTKVNLKLYPFSLDGLPVMPKPLGKTVDQQFNVSKPDRDRLKEKLHQLIDHSQFTKIEDILKPIVDVIETVYNRFNDDVESDDISSLITNWLMDKKTNSSLWLDTNLKTADYLKEACLMAYGARPFTLDYTIGQVWRHLQPELYPIFTHSNLSPEIQSQFIKVDEFTKRYSYGPPVKRVLQLIALSDCGILDFSIANNPTIIENNNGWALKKQSTEKKAHAMVNGVLASPNLKNINDSLINGMFNTNYLEPFHDELGVKTNEHGRVLTETESTLNLSILGRNAKGSVYGVDAILECFSPKIMAWADQYVKDYLMQ</sequence>
<evidence type="ECO:0000313" key="2">
    <source>
        <dbReference type="EMBL" id="PQJ30757.1"/>
    </source>
</evidence>
<dbReference type="Proteomes" id="UP000239747">
    <property type="component" value="Unassembled WGS sequence"/>
</dbReference>
<evidence type="ECO:0000259" key="1">
    <source>
        <dbReference type="Pfam" id="PF13454"/>
    </source>
</evidence>
<protein>
    <recommendedName>
        <fullName evidence="1">FAD-dependent urate hydroxylase HpyO/Asp monooxygenase CreE-like FAD/NAD(P)-binding domain-containing protein</fullName>
    </recommendedName>
</protein>
<dbReference type="RefSeq" id="WP_105069934.1">
    <property type="nucleotide sequence ID" value="NZ_MTPW01000001.1"/>
</dbReference>
<dbReference type="PANTHER" id="PTHR40254:SF1">
    <property type="entry name" value="BLR0577 PROTEIN"/>
    <property type="match status" value="1"/>
</dbReference>
<gene>
    <name evidence="2" type="ORF">BST92_01915</name>
</gene>
<organism evidence="2 3">
    <name type="scientific">Nonlabens arenilitoris</name>
    <dbReference type="NCBI Taxonomy" id="1217969"/>
    <lineage>
        <taxon>Bacteria</taxon>
        <taxon>Pseudomonadati</taxon>
        <taxon>Bacteroidota</taxon>
        <taxon>Flavobacteriia</taxon>
        <taxon>Flavobacteriales</taxon>
        <taxon>Flavobacteriaceae</taxon>
        <taxon>Nonlabens</taxon>
    </lineage>
</organism>
<proteinExistence type="predicted"/>
<comment type="caution">
    <text evidence="2">The sequence shown here is derived from an EMBL/GenBank/DDBJ whole genome shotgun (WGS) entry which is preliminary data.</text>
</comment>
<dbReference type="InterPro" id="IPR052189">
    <property type="entry name" value="L-asp_N-monooxygenase_NS-form"/>
</dbReference>
<feature type="domain" description="FAD-dependent urate hydroxylase HpyO/Asp monooxygenase CreE-like FAD/NAD(P)-binding" evidence="1">
    <location>
        <begin position="5"/>
        <end position="175"/>
    </location>
</feature>
<dbReference type="PANTHER" id="PTHR40254">
    <property type="entry name" value="BLR0577 PROTEIN"/>
    <property type="match status" value="1"/>
</dbReference>
<name>A0A2S7U889_9FLAO</name>
<dbReference type="Pfam" id="PF13454">
    <property type="entry name" value="NAD_binding_9"/>
    <property type="match status" value="1"/>
</dbReference>
<evidence type="ECO:0000313" key="3">
    <source>
        <dbReference type="Proteomes" id="UP000239747"/>
    </source>
</evidence>
<dbReference type="AlphaFoldDB" id="A0A2S7U889"/>
<dbReference type="InterPro" id="IPR038732">
    <property type="entry name" value="HpyO/CreE_NAD-binding"/>
</dbReference>